<evidence type="ECO:0000256" key="1">
    <source>
        <dbReference type="ARBA" id="ARBA00005964"/>
    </source>
</evidence>
<gene>
    <name evidence="7" type="ORF">Cfor_06714</name>
</gene>
<evidence type="ECO:0000313" key="8">
    <source>
        <dbReference type="Proteomes" id="UP000502823"/>
    </source>
</evidence>
<proteinExistence type="inferred from homology"/>
<dbReference type="FunFam" id="3.40.50.1820:FF:000092">
    <property type="entry name" value="Carboxylic ester hydrolase"/>
    <property type="match status" value="1"/>
</dbReference>
<dbReference type="InterPro" id="IPR050309">
    <property type="entry name" value="Type-B_Carboxylest/Lipase"/>
</dbReference>
<dbReference type="PANTHER" id="PTHR11559">
    <property type="entry name" value="CARBOXYLESTERASE"/>
    <property type="match status" value="1"/>
</dbReference>
<dbReference type="InParanoid" id="A0A6L2QEM1"/>
<accession>A0A6L2QEM1</accession>
<comment type="caution">
    <text evidence="7">The sequence shown here is derived from an EMBL/GenBank/DDBJ whole genome shotgun (WGS) entry which is preliminary data.</text>
</comment>
<dbReference type="PROSITE" id="PS00941">
    <property type="entry name" value="CARBOXYLESTERASE_B_2"/>
    <property type="match status" value="1"/>
</dbReference>
<dbReference type="Gene3D" id="3.40.50.1820">
    <property type="entry name" value="alpha/beta hydrolase"/>
    <property type="match status" value="1"/>
</dbReference>
<evidence type="ECO:0000256" key="5">
    <source>
        <dbReference type="RuleBase" id="RU361235"/>
    </source>
</evidence>
<comment type="similarity">
    <text evidence="1 5">Belongs to the type-B carboxylesterase/lipase family.</text>
</comment>
<dbReference type="EC" id="3.1.1.-" evidence="5"/>
<protein>
    <recommendedName>
        <fullName evidence="5">Carboxylic ester hydrolase</fullName>
        <ecNumber evidence="5">3.1.1.-</ecNumber>
    </recommendedName>
</protein>
<keyword evidence="4" id="KW-0325">Glycoprotein</keyword>
<evidence type="ECO:0000256" key="3">
    <source>
        <dbReference type="ARBA" id="ARBA00022801"/>
    </source>
</evidence>
<dbReference type="Proteomes" id="UP000502823">
    <property type="component" value="Unassembled WGS sequence"/>
</dbReference>
<dbReference type="CDD" id="cd00312">
    <property type="entry name" value="Esterase_lipase"/>
    <property type="match status" value="1"/>
</dbReference>
<evidence type="ECO:0000259" key="6">
    <source>
        <dbReference type="Pfam" id="PF00135"/>
    </source>
</evidence>
<dbReference type="AlphaFoldDB" id="A0A6L2QEM1"/>
<dbReference type="PROSITE" id="PS00122">
    <property type="entry name" value="CARBOXYLESTERASE_B_1"/>
    <property type="match status" value="1"/>
</dbReference>
<dbReference type="Pfam" id="PF00135">
    <property type="entry name" value="COesterase"/>
    <property type="match status" value="1"/>
</dbReference>
<feature type="non-terminal residue" evidence="7">
    <location>
        <position position="1"/>
    </location>
</feature>
<reference evidence="8" key="1">
    <citation type="submission" date="2020-01" db="EMBL/GenBank/DDBJ databases">
        <title>Draft genome sequence of the Termite Coptotermes fromosanus.</title>
        <authorList>
            <person name="Itakura S."/>
            <person name="Yosikawa Y."/>
            <person name="Umezawa K."/>
        </authorList>
    </citation>
    <scope>NUCLEOTIDE SEQUENCE [LARGE SCALE GENOMIC DNA]</scope>
</reference>
<dbReference type="GO" id="GO:0052689">
    <property type="term" value="F:carboxylic ester hydrolase activity"/>
    <property type="evidence" value="ECO:0007669"/>
    <property type="project" value="UniProtKB-KW"/>
</dbReference>
<name>A0A6L2QEM1_COPFO</name>
<feature type="domain" description="Carboxylesterase type B" evidence="6">
    <location>
        <begin position="62"/>
        <end position="592"/>
    </location>
</feature>
<dbReference type="InterPro" id="IPR029058">
    <property type="entry name" value="AB_hydrolase_fold"/>
</dbReference>
<organism evidence="7 8">
    <name type="scientific">Coptotermes formosanus</name>
    <name type="common">Formosan subterranean termite</name>
    <dbReference type="NCBI Taxonomy" id="36987"/>
    <lineage>
        <taxon>Eukaryota</taxon>
        <taxon>Metazoa</taxon>
        <taxon>Ecdysozoa</taxon>
        <taxon>Arthropoda</taxon>
        <taxon>Hexapoda</taxon>
        <taxon>Insecta</taxon>
        <taxon>Pterygota</taxon>
        <taxon>Neoptera</taxon>
        <taxon>Polyneoptera</taxon>
        <taxon>Dictyoptera</taxon>
        <taxon>Blattodea</taxon>
        <taxon>Blattoidea</taxon>
        <taxon>Termitoidae</taxon>
        <taxon>Rhinotermitidae</taxon>
        <taxon>Coptotermes</taxon>
    </lineage>
</organism>
<evidence type="ECO:0000313" key="7">
    <source>
        <dbReference type="EMBL" id="GFG40677.1"/>
    </source>
</evidence>
<dbReference type="SUPFAM" id="SSF53474">
    <property type="entry name" value="alpha/beta-Hydrolases"/>
    <property type="match status" value="1"/>
</dbReference>
<keyword evidence="3 5" id="KW-0378">Hydrolase</keyword>
<keyword evidence="2" id="KW-0719">Serine esterase</keyword>
<dbReference type="OrthoDB" id="19653at2759"/>
<sequence length="600" mass="66369">NPTPTPEPLLGVTWTPVTGSQISYLNIDKSLSMATDLVKARVDFWEKLHESYDSYVNMVETVIVRVAQGSVRGQKVTTEAGATYYSFHAIPYAKPPVGPLRFKAPQPAAPWEGIRDALKEGNVAPQTGVFQDKSYYGDEDCLFINVFTPKLPVRTTDVLKPVMVHIHGGAFCLGSGNSQMLGPGLMMNTGEVVLVTMNYRLGALGFLSTGDKVVPGNNGLKDQVLALRWVQQNIAQFGGDPGNVTIGGISAGGGSVHLQVVSPMSKGLFHRAIAQSGSAFCPWAAEDPAIARSKAFRLGEALGCKTSDSKELVEFLMKVPAQQLTEGIEKTLMEEEKHPLPLFFLPVIEKEKHKEEVFLPDRPTDLIRKGKFSKVPLIIGVTSKEGKLIMPDLVEHTSWYNSLTDNWEPLLTVNLKLPKGTEQIKEIGRKIQEFYFSNKAVSKETWPQLLDVYGDILFNIWAYRAAKEQQSKSSAPVYLYQFSHEQKAAHLLPAGVTDISIPGASHGADLAYFFETALTDIFPPLDEEGVTVSSKLLKMWINFSKTGNPTPEPDSLLGVTWSPVTKTELHYLNIDKELTMHKDLMKENMDFWDKVLASWE</sequence>
<dbReference type="InterPro" id="IPR019819">
    <property type="entry name" value="Carboxylesterase_B_CS"/>
</dbReference>
<evidence type="ECO:0000256" key="2">
    <source>
        <dbReference type="ARBA" id="ARBA00022487"/>
    </source>
</evidence>
<evidence type="ECO:0000256" key="4">
    <source>
        <dbReference type="ARBA" id="ARBA00023180"/>
    </source>
</evidence>
<dbReference type="InterPro" id="IPR019826">
    <property type="entry name" value="Carboxylesterase_B_AS"/>
</dbReference>
<keyword evidence="8" id="KW-1185">Reference proteome</keyword>
<dbReference type="InterPro" id="IPR002018">
    <property type="entry name" value="CarbesteraseB"/>
</dbReference>
<dbReference type="EMBL" id="BLKM01002316">
    <property type="protein sequence ID" value="GFG40677.1"/>
    <property type="molecule type" value="Genomic_DNA"/>
</dbReference>